<dbReference type="Proteomes" id="UP000236370">
    <property type="component" value="Unassembled WGS sequence"/>
</dbReference>
<proteinExistence type="predicted"/>
<evidence type="ECO:0000313" key="1">
    <source>
        <dbReference type="EMBL" id="PNI46630.1"/>
    </source>
</evidence>
<sequence length="166" mass="18840">RKGPAEDMSSKLKIMYRTYRIQARSMSGHPEAAQMVRREFQLDLDEIENDNGTVRCEMPELVQHKLDDIFEPVLIPEPKIRAVSPHFDDMHSNTASTINFIISQVASGDISTSIQALTQLRLIYNTHMADEKLEKDEIIKLYSCIIGNMISLFQIESLAREASTGV</sequence>
<organism evidence="1 2">
    <name type="scientific">Pan troglodytes</name>
    <name type="common">Chimpanzee</name>
    <dbReference type="NCBI Taxonomy" id="9598"/>
    <lineage>
        <taxon>Eukaryota</taxon>
        <taxon>Metazoa</taxon>
        <taxon>Chordata</taxon>
        <taxon>Craniata</taxon>
        <taxon>Vertebrata</taxon>
        <taxon>Euteleostomi</taxon>
        <taxon>Mammalia</taxon>
        <taxon>Eutheria</taxon>
        <taxon>Euarchontoglires</taxon>
        <taxon>Primates</taxon>
        <taxon>Haplorrhini</taxon>
        <taxon>Catarrhini</taxon>
        <taxon>Hominidae</taxon>
        <taxon>Pan</taxon>
    </lineage>
</organism>
<name>A0A2J8LH85_PANTR</name>
<protein>
    <submittedName>
        <fullName evidence="1">CKAP5 isoform 11</fullName>
    </submittedName>
</protein>
<gene>
    <name evidence="1" type="ORF">CK820_G0028912</name>
</gene>
<feature type="non-terminal residue" evidence="1">
    <location>
        <position position="166"/>
    </location>
</feature>
<dbReference type="EMBL" id="NBAG03000291">
    <property type="protein sequence ID" value="PNI46630.1"/>
    <property type="molecule type" value="Genomic_DNA"/>
</dbReference>
<reference evidence="1 2" key="1">
    <citation type="submission" date="2017-12" db="EMBL/GenBank/DDBJ databases">
        <title>High-resolution comparative analysis of great ape genomes.</title>
        <authorList>
            <person name="Pollen A."/>
            <person name="Hastie A."/>
            <person name="Hormozdiari F."/>
            <person name="Dougherty M."/>
            <person name="Liu R."/>
            <person name="Chaisson M."/>
            <person name="Hoppe E."/>
            <person name="Hill C."/>
            <person name="Pang A."/>
            <person name="Hillier L."/>
            <person name="Baker C."/>
            <person name="Armstrong J."/>
            <person name="Shendure J."/>
            <person name="Paten B."/>
            <person name="Wilson R."/>
            <person name="Chao H."/>
            <person name="Schneider V."/>
            <person name="Ventura M."/>
            <person name="Kronenberg Z."/>
            <person name="Murali S."/>
            <person name="Gordon D."/>
            <person name="Cantsilieris S."/>
            <person name="Munson K."/>
            <person name="Nelson B."/>
            <person name="Raja A."/>
            <person name="Underwood J."/>
            <person name="Diekhans M."/>
            <person name="Fiddes I."/>
            <person name="Haussler D."/>
            <person name="Eichler E."/>
        </authorList>
    </citation>
    <scope>NUCLEOTIDE SEQUENCE [LARGE SCALE GENOMIC DNA]</scope>
    <source>
        <strain evidence="1">Yerkes chimp pedigree #C0471</strain>
    </source>
</reference>
<accession>A0A2J8LH85</accession>
<comment type="caution">
    <text evidence="1">The sequence shown here is derived from an EMBL/GenBank/DDBJ whole genome shotgun (WGS) entry which is preliminary data.</text>
</comment>
<evidence type="ECO:0000313" key="2">
    <source>
        <dbReference type="Proteomes" id="UP000236370"/>
    </source>
</evidence>
<dbReference type="AlphaFoldDB" id="A0A2J8LH85"/>
<feature type="non-terminal residue" evidence="1">
    <location>
        <position position="1"/>
    </location>
</feature>